<feature type="repeat" description="Xin" evidence="9">
    <location>
        <begin position="1319"/>
        <end position="1334"/>
    </location>
</feature>
<dbReference type="GO" id="GO:0051015">
    <property type="term" value="F:actin filament binding"/>
    <property type="evidence" value="ECO:0007669"/>
    <property type="project" value="TreeGrafter"/>
</dbReference>
<evidence type="ECO:0000313" key="12">
    <source>
        <dbReference type="EMBL" id="KPP80123.1"/>
    </source>
</evidence>
<dbReference type="Proteomes" id="UP000034805">
    <property type="component" value="Unassembled WGS sequence"/>
</dbReference>
<feature type="repeat" description="Xin" evidence="9">
    <location>
        <begin position="1383"/>
        <end position="1398"/>
    </location>
</feature>
<dbReference type="PANTHER" id="PTHR22591:SF1">
    <property type="entry name" value="XIN ACTIN-BINDING REPEAT-CONTAINING PROTEIN 2"/>
    <property type="match status" value="1"/>
</dbReference>
<dbReference type="GO" id="GO:0001725">
    <property type="term" value="C:stress fiber"/>
    <property type="evidence" value="ECO:0007669"/>
    <property type="project" value="TreeGrafter"/>
</dbReference>
<reference evidence="12 13" key="1">
    <citation type="submission" date="2015-08" db="EMBL/GenBank/DDBJ databases">
        <title>The genome of the Asian arowana (Scleropages formosus).</title>
        <authorList>
            <person name="Tan M.H."/>
            <person name="Gan H.M."/>
            <person name="Croft L.J."/>
            <person name="Austin C.M."/>
        </authorList>
    </citation>
    <scope>NUCLEOTIDE SEQUENCE [LARGE SCALE GENOMIC DNA]</scope>
    <source>
        <strain evidence="12">Aro1</strain>
    </source>
</reference>
<feature type="repeat" description="Xin" evidence="9">
    <location>
        <begin position="943"/>
        <end position="958"/>
    </location>
</feature>
<feature type="repeat" description="Xin" evidence="9">
    <location>
        <begin position="1093"/>
        <end position="1108"/>
    </location>
</feature>
<protein>
    <submittedName>
        <fullName evidence="12">Xin actin-binding repeat-containing protein 2-like</fullName>
    </submittedName>
</protein>
<feature type="repeat" description="Xin" evidence="9">
    <location>
        <begin position="732"/>
        <end position="747"/>
    </location>
</feature>
<proteinExistence type="inferred from homology"/>
<evidence type="ECO:0000256" key="1">
    <source>
        <dbReference type="ARBA" id="ARBA00004282"/>
    </source>
</evidence>
<comment type="caution">
    <text evidence="12">The sequence shown here is derived from an EMBL/GenBank/DDBJ whole genome shotgun (WGS) entry which is preliminary data.</text>
</comment>
<comment type="subcellular location">
    <subcellularLocation>
        <location evidence="1">Cell junction</location>
    </subcellularLocation>
</comment>
<keyword evidence="3" id="KW-0677">Repeat</keyword>
<evidence type="ECO:0000256" key="7">
    <source>
        <dbReference type="ARBA" id="ARBA00023203"/>
    </source>
</evidence>
<dbReference type="PROSITE" id="PS50023">
    <property type="entry name" value="LIM_DOMAIN_2"/>
    <property type="match status" value="1"/>
</dbReference>
<dbReference type="EMBL" id="JARO02000054">
    <property type="protein sequence ID" value="KPP80123.1"/>
    <property type="molecule type" value="Genomic_DNA"/>
</dbReference>
<feature type="repeat" description="Xin" evidence="9">
    <location>
        <begin position="1129"/>
        <end position="1144"/>
    </location>
</feature>
<dbReference type="Gene3D" id="2.10.110.10">
    <property type="entry name" value="Cysteine Rich Protein"/>
    <property type="match status" value="1"/>
</dbReference>
<feature type="compositionally biased region" description="Polar residues" evidence="10">
    <location>
        <begin position="2464"/>
        <end position="2476"/>
    </location>
</feature>
<feature type="region of interest" description="Disordered" evidence="10">
    <location>
        <begin position="2026"/>
        <end position="2105"/>
    </location>
</feature>
<feature type="region of interest" description="Disordered" evidence="10">
    <location>
        <begin position="3669"/>
        <end position="3723"/>
    </location>
</feature>
<feature type="region of interest" description="Disordered" evidence="10">
    <location>
        <begin position="2262"/>
        <end position="2411"/>
    </location>
</feature>
<feature type="repeat" description="Xin" evidence="9">
    <location>
        <begin position="656"/>
        <end position="671"/>
    </location>
</feature>
<feature type="non-terminal residue" evidence="12">
    <location>
        <position position="3961"/>
    </location>
</feature>
<feature type="compositionally biased region" description="Basic and acidic residues" evidence="10">
    <location>
        <begin position="2755"/>
        <end position="2765"/>
    </location>
</feature>
<sequence length="3961" mass="443304">MGFYLHNAIEPVMYEFFTPTRLLRSSTSVRLVVPRTKVHVPLVSQEEGDTVSTTMEIQSGNRPPVENGAVTITSAPLSLFIPQAARASNDVVKEDLQTNKKVERFDISLESLKMMFENPRTDVKSQSVVHVSTPRRAIAGQSRQHSVGSKDQTPPAEKMLSEKSHDLQQCKASSAGGPGTGAPEEATSQGKGAHPDPTESVSLKERLAMYQAAVSKKEAANAPGMVTEESGACSLPGGLASVKKQFESQELASSSQSTVTQYHYQQRSVQISHEQSTHESNVVSSYEDHLDGTVKVVGREELPQISTQALKQQFEKTIEEATPSKQIKIDLGFNQCEWGPAPNVSSGVSTNKSSFVTSKVEDESSVSANASLCESIEIFPPPPPDLLQVPVETPDQYCVPEPLDPSYHSKQTVLKEQYSKQRNLYELKRLYKHIHPEVRKNLEKDFLSDVTEIEGSQMNGQKEVTGDVQQARYVFENSGTSPIKSVSPEREYLEWDEILKGEVQSMRWMFENKPLDTIKDETPDEDSRKSIAQQEIIAGSDVKYTTWMFETQPIDALGTSSPDSTEHTGKMSDLARGDVRTATWLFETQPLDTLSKMYQEEDQTTESICIRDVTGGDVKTARYLFETQHLDSLGHTETIDEYHFLQLKSELETIKGDVKTTKKLFETQPLCVIRGDSGEMLEIKTICREEMEKGDVKTSRWLFETQPLDMISKDPTQVKLVCRVSMEDCFHGGVNKGRWLFETKTLDSIKDEEWESSNLEKEQIVGADVRKQCWVFETQPMDSLKDNSNARPLSTEEVVGGDVQSARHLFETVPMDALKDSPEVGKLKTIVKSEEEKGDVRHQKWLFESQPLENIREEKKEFKRTVHLEEIDKGNVTNCKEIFETMDLSKFDETQKIQVEGVTSGFVKSNKHLFESMPLYAIKDSSGYYHEVKTVRREEIVKGNVRTCKWMFETRPIDQFDESISKFQIIKGISKQEIETGDVKTAKWLFETQPLDSIKYFSNVEDQESETKEAAEVVKGDVKTCRWLFETQPIHSLNEKAEVRSETETETIQEGLVKTCTWLFETQSLDAIRDESEGVINTCTVKHEDIQGKDVRKACFLFETENLESISGEDASAFKRVTEIDIQSGDVSRMKYIFENQSSDIMTSTSEETMKKLKADQTEDIQKGNVVSCTWLFENQPIDAIHDGSKEHKEIRAVTDIQGGNVDKGRFTFETFSLDKIQGELSETETTHIQKTILEDIEKGDVKNYTMMFENQPLYAIQDKQGHYHEVKTVTKEEIMKGNVVGARWLFETKPLDSIQDTDEVYVIKAVTQEEIHKGDVSTARWRFETQPLDKISEETKVLMKTVEDIQGGDVKTNKQRFESEDLSQKYIRMVSVSEIQKGDVRSATWMFETRTIDKIQGEDSEYDEMEKVKKEEVLKGDVKHSVWLFEKQPLDKIKETDELDAVAIREEIPRADVKTTTWLFETTPFHQFSESSVEKAEIIGKSIKETLKELYSQKMVKSQGIIIEADEIGDVRMAKYKLMNQEAPEIQKEEVIRGDLKNIMMNLLKRREITERRILIDEEERGNINTAVKQLFSQEVGINVEKEEIIRGDIQEAINNLMKEDGSAKRGILIQEDEKGDVRMTIYSLLNKKEEINVSKEDIIKGNVKGTINILLSHPNNPEQYMRVKVGDTEKGNVSFYSTCIESGALDYLKGLQVGPDETASGKVEKETIVGGDIKGTKQMLQQNQLQIERTVTEDDIIPGDVHSTIKVFMTEPVVSLDNIQKEDIVKGDLRATLDSLTHAINQKKVVEREEVVKGDINTTLRSLEEAQSQSKEIEKTEIVPGDIKGALQSLEKSATRKVDIAIDDLVPGDIKGAIKSLEEAKQAVKEVEKEEIVKGDIQTVMQSLNEASSEKKIYHQQMSVQGDVKGVIQLLLEPPAPPKSQRKPSIEGGVKMSVKSLYDVQEQPNTEKEEMIKGDVQGTIKCLLKGKQHTTMKSSTGGSKKGNMPMKTSLTSQQVSHECSAETKAECETVPAVKNLSKSTELHSGMQKQTVTKSVQSKSFTKEDHSLTAQTTGVNTSHTSPQTNIKEQSLKQKIPSSEPVTRQNKNMTNQMTDNVPPHQTSNITVKHIQGLKTGALTSDVSAGLVTTNVNKKETQIKTSTKTKQSVKTGNQVTGNTEASRMNADKDATQINIAAKHARYNQKVNQMNEEVLASGMTHLRKKTSHTNVDARNSQDLKTMGQVQTSLTDHKTIVQKHDIKTLKTQFRNLDMSQKDKNLIPEMHLPPPPPSPPPLSESEFPLPPPPPPVSEPEGQLFPTPPPSVLKQDSDLPPPSPPLPPAECLKSDLDNFPLPPPPPPTGQDYLPPPPSQKELESMPALSLHSPHTKPKKMTVKPVKAPALYKVPKFEPPKQLEEGQDKMQHKQTVTQPVISKKLQADTQQSVTLSESTSLPRTVRTEIHQGETTKLQAQKDFLTAPSAKVTSSIPLQSNKPLQEELPPSEKVFKPFKVPPSPDEPVPTKPKPYVTKFKTPLMIAEEKYRKQREENEKSKSGIAPTFPHSGGNVETSVNTMLDVSITQTKDQSMKNIASAVFEKEAQAKDLLLKSLTPSVNEDLGCSSDINSAYKQELISNETSLVASTKQHMTSSFSPQHQTVSSAKKQVIPVSSGQSHASDIKARPSASKIVSAAAEGHEYVLKESSASKLTSMQGISSLHTQTTATMKTNEAKLTDTAEKQEIKKVPPSATKIPKVTPSFKVKTIKIPKVEKIENFDRKDNEKKERSAEIASAQHLSQKEENDVQVQHMKDVQERTKVTASSVQKFKETSEKVEEQNQVKKVAPAKETVLEIHMMQSKQKSKMEKTDPIPKEITPSLPNTSKQWEEVQQLLFDIKELQSPSGKINPKTVKTLLSKTPVWLINPEAKRGLENRADNNIEKLKEIVLYIQSVAQAKLPHLAGHVTIEKHESELVSEKNISGGATPKISKISIDSTKVEIQKKVLEEKKVSHERKQQEPNETRRADARVASPLIRMRSPSPTYITIESTRRTDSPQRVPSSSSPIHRSATPPNPPPRMADPPISRISRATPSPTFNRSEKLAKLKDTTAKLSQGGPPPPPPQPVQITEKKSEIVESPSSFHRQIKIETHFVETSETLLEALSVKDKKELFEEAQKADVNRTYVRKDPIDIPERLGPDTEEIEVPEKEKEELPRVNLSGLVHKFESPEQKVYTRKEPIVISERLGSDTEELDTEKDKKITQVEPVPAFNIKAIKTVFETGEQSSQVKERKHKHEKLASELHEIVADGSKQEDPWRQEKVLWQSSPPLIKREILQSELTEPMGFSGSESVGDKCSDANKFGTKANVSRSATAMSPHSGKISTRRAPPTYADVVKGNVPVLDVTSEESPEELLKNFHKTWTESESVFKSLGYSVSEQKTSQIVSHKEETLKIRVPESELCAVCRKRVYPMESLLADKQNFHKSCFRCMHCNSKLSLGNYASLHGRMYCKPHYKQLFKSKGNYDEGFGQKPHKELWTSKNQKNSPEKSTTKISPEKLYLRSPLPCSNTKITESDVSETNEYAISSSVKETNRPQSKITIVWPPQTDSPKKAFNIEDEIKLAKPSWPPENSTCEAVAETLCQAVTKELTLEESDNIALDWQDGLHQKTAEEEEGATTEKPVIHFIAPVEMVAAGFDAVDTGSTTKSEEPEIETPVGEQGGPRTEKEKVSDDSGEEVAGDKNGPVEGKEFPEVEDVQVNVKSEDADEIDCDQDLSVKAEVVPDVETGIVQVTMIDGEVSQEMEENANTNNNNNGLLLKNKAPYPDIHYRKMCQEVLGCSFLSNSEPQCSVKEEIYGCKGGLKWTQPYSVLQLAEEKDAFVPSDAKCTEAMGCTSSNNITSTSTFSFEKDAQLSASNFLDDIFAGLDNSSSLLSDNMFCDTTKGKPFASLLDDLLDFGIESIGTDKVKKEEHHSFFATNVCSKFGQTSDLWKDE</sequence>
<feature type="repeat" description="Xin" evidence="9">
    <location>
        <begin position="540"/>
        <end position="555"/>
    </location>
</feature>
<evidence type="ECO:0000256" key="9">
    <source>
        <dbReference type="PROSITE-ProRule" id="PRU00721"/>
    </source>
</evidence>
<gene>
    <name evidence="12" type="ORF">Z043_100244</name>
</gene>
<evidence type="ECO:0000256" key="3">
    <source>
        <dbReference type="ARBA" id="ARBA00022737"/>
    </source>
</evidence>
<feature type="repeat" description="Xin" evidence="9">
    <location>
        <begin position="838"/>
        <end position="853"/>
    </location>
</feature>
<dbReference type="FunFam" id="2.10.110.10:FF:000002">
    <property type="entry name" value="LIM domain and actin-binding 1"/>
    <property type="match status" value="1"/>
</dbReference>
<evidence type="ECO:0000259" key="11">
    <source>
        <dbReference type="PROSITE" id="PS50023"/>
    </source>
</evidence>
<feature type="compositionally biased region" description="Basic and acidic residues" evidence="10">
    <location>
        <begin position="2524"/>
        <end position="2534"/>
    </location>
</feature>
<feature type="repeat" description="Xin" evidence="9">
    <location>
        <begin position="616"/>
        <end position="631"/>
    </location>
</feature>
<accession>A0A0P7XXU6</accession>
<feature type="region of interest" description="Disordered" evidence="10">
    <location>
        <begin position="2833"/>
        <end position="2855"/>
    </location>
</feature>
<feature type="compositionally biased region" description="Polar residues" evidence="10">
    <location>
        <begin position="3061"/>
        <end position="3070"/>
    </location>
</feature>
<feature type="region of interest" description="Disordered" evidence="10">
    <location>
        <begin position="2982"/>
        <end position="3112"/>
    </location>
</feature>
<feature type="region of interest" description="Disordered" evidence="10">
    <location>
        <begin position="2462"/>
        <end position="2509"/>
    </location>
</feature>
<dbReference type="GO" id="GO:0007015">
    <property type="term" value="P:actin filament organization"/>
    <property type="evidence" value="ECO:0007669"/>
    <property type="project" value="TreeGrafter"/>
</dbReference>
<keyword evidence="4 8" id="KW-0862">Zinc</keyword>
<feature type="repeat" description="Xin" evidence="9">
    <location>
        <begin position="1168"/>
        <end position="1183"/>
    </location>
</feature>
<feature type="compositionally biased region" description="Polar residues" evidence="10">
    <location>
        <begin position="2032"/>
        <end position="2045"/>
    </location>
</feature>
<dbReference type="SUPFAM" id="SSF57716">
    <property type="entry name" value="Glucocorticoid receptor-like (DNA-binding domain)"/>
    <property type="match status" value="2"/>
</dbReference>
<evidence type="ECO:0000313" key="13">
    <source>
        <dbReference type="Proteomes" id="UP000034805"/>
    </source>
</evidence>
<feature type="repeat" description="Xin" evidence="9">
    <location>
        <begin position="1421"/>
        <end position="1436"/>
    </location>
</feature>
<feature type="region of interest" description="Disordered" evidence="10">
    <location>
        <begin position="2524"/>
        <end position="2549"/>
    </location>
</feature>
<organism evidence="12 13">
    <name type="scientific">Scleropages formosus</name>
    <name type="common">Asian bonytongue</name>
    <name type="synonym">Osteoglossum formosum</name>
    <dbReference type="NCBI Taxonomy" id="113540"/>
    <lineage>
        <taxon>Eukaryota</taxon>
        <taxon>Metazoa</taxon>
        <taxon>Chordata</taxon>
        <taxon>Craniata</taxon>
        <taxon>Vertebrata</taxon>
        <taxon>Euteleostomi</taxon>
        <taxon>Actinopterygii</taxon>
        <taxon>Neopterygii</taxon>
        <taxon>Teleostei</taxon>
        <taxon>Osteoglossocephala</taxon>
        <taxon>Osteoglossomorpha</taxon>
        <taxon>Osteoglossiformes</taxon>
        <taxon>Osteoglossidae</taxon>
        <taxon>Scleropages</taxon>
    </lineage>
</organism>
<feature type="region of interest" description="Disordered" evidence="10">
    <location>
        <begin position="122"/>
        <end position="199"/>
    </location>
</feature>
<feature type="compositionally biased region" description="Basic and acidic residues" evidence="10">
    <location>
        <begin position="3514"/>
        <end position="3523"/>
    </location>
</feature>
<dbReference type="InterPro" id="IPR001781">
    <property type="entry name" value="Znf_LIM"/>
</dbReference>
<comment type="domain">
    <text evidence="9">Xin repeats bind F-actin.</text>
</comment>
<feature type="repeat" description="Xin" evidence="9">
    <location>
        <begin position="577"/>
        <end position="592"/>
    </location>
</feature>
<feature type="domain" description="LIM zinc-binding" evidence="11">
    <location>
        <begin position="3429"/>
        <end position="3489"/>
    </location>
</feature>
<feature type="compositionally biased region" description="Polar residues" evidence="10">
    <location>
        <begin position="2080"/>
        <end position="2105"/>
    </location>
</feature>
<feature type="compositionally biased region" description="Pro residues" evidence="10">
    <location>
        <begin position="2492"/>
        <end position="2505"/>
    </location>
</feature>
<feature type="compositionally biased region" description="Polar residues" evidence="10">
    <location>
        <begin position="141"/>
        <end position="152"/>
    </location>
</feature>
<feature type="repeat" description="Xin" evidence="9">
    <location>
        <begin position="1020"/>
        <end position="1035"/>
    </location>
</feature>
<evidence type="ECO:0000256" key="5">
    <source>
        <dbReference type="ARBA" id="ARBA00022949"/>
    </source>
</evidence>
<evidence type="ECO:0000256" key="2">
    <source>
        <dbReference type="ARBA" id="ARBA00022723"/>
    </source>
</evidence>
<evidence type="ECO:0000256" key="6">
    <source>
        <dbReference type="ARBA" id="ARBA00023038"/>
    </source>
</evidence>
<feature type="repeat" description="Xin" evidence="9">
    <location>
        <begin position="1456"/>
        <end position="1471"/>
    </location>
</feature>
<feature type="region of interest" description="Disordered" evidence="10">
    <location>
        <begin position="3162"/>
        <end position="3183"/>
    </location>
</feature>
<feature type="region of interest" description="Disordered" evidence="10">
    <location>
        <begin position="3504"/>
        <end position="3523"/>
    </location>
</feature>
<dbReference type="InterPro" id="IPR012510">
    <property type="entry name" value="Actin-binding_Xin_repeat"/>
</dbReference>
<feature type="compositionally biased region" description="Pro residues" evidence="10">
    <location>
        <begin position="2335"/>
        <end position="2353"/>
    </location>
</feature>
<dbReference type="STRING" id="113540.ENSSFOP00015035326"/>
<feature type="compositionally biased region" description="Basic and acidic residues" evidence="10">
    <location>
        <begin position="159"/>
        <end position="168"/>
    </location>
</feature>
<feature type="repeat" description="Xin" evidence="9">
    <location>
        <begin position="767"/>
        <end position="782"/>
    </location>
</feature>
<feature type="compositionally biased region" description="Pro residues" evidence="10">
    <location>
        <begin position="2314"/>
        <end position="2323"/>
    </location>
</feature>
<feature type="repeat" description="Xin" evidence="9">
    <location>
        <begin position="1055"/>
        <end position="1070"/>
    </location>
</feature>
<keyword evidence="2 8" id="KW-0479">Metal-binding</keyword>
<feature type="compositionally biased region" description="Basic and acidic residues" evidence="10">
    <location>
        <begin position="3071"/>
        <end position="3082"/>
    </location>
</feature>
<dbReference type="GO" id="GO:0046872">
    <property type="term" value="F:metal ion binding"/>
    <property type="evidence" value="ECO:0007669"/>
    <property type="project" value="UniProtKB-KW"/>
</dbReference>
<feature type="repeat" description="Xin" evidence="9">
    <location>
        <begin position="1244"/>
        <end position="1259"/>
    </location>
</feature>
<dbReference type="PANTHER" id="PTHR22591">
    <property type="entry name" value="XIN"/>
    <property type="match status" value="1"/>
</dbReference>
<evidence type="ECO:0000256" key="10">
    <source>
        <dbReference type="SAM" id="MobiDB-lite"/>
    </source>
</evidence>
<feature type="repeat" description="Xin" evidence="9">
    <location>
        <begin position="501"/>
        <end position="516"/>
    </location>
</feature>
<dbReference type="Pfam" id="PF08043">
    <property type="entry name" value="Xin"/>
    <property type="match status" value="17"/>
</dbReference>
<keyword evidence="6 8" id="KW-0440">LIM domain</keyword>
<feature type="repeat" description="Xin" evidence="9">
    <location>
        <begin position="801"/>
        <end position="816"/>
    </location>
</feature>
<keyword evidence="7 9" id="KW-0009">Actin-binding</keyword>
<name>A0A0P7XXU6_SCLFO</name>
<dbReference type="CDD" id="cd09442">
    <property type="entry name" value="LIM_Eplin_like"/>
    <property type="match status" value="1"/>
</dbReference>
<keyword evidence="5" id="KW-0965">Cell junction</keyword>
<feature type="compositionally biased region" description="Basic and acidic residues" evidence="10">
    <location>
        <begin position="2838"/>
        <end position="2847"/>
    </location>
</feature>
<feature type="repeat" description="Xin" evidence="9">
    <location>
        <begin position="1282"/>
        <end position="1297"/>
    </location>
</feature>
<evidence type="ECO:0000256" key="8">
    <source>
        <dbReference type="PROSITE-ProRule" id="PRU00125"/>
    </source>
</evidence>
<feature type="repeat" description="Xin" evidence="9">
    <location>
        <begin position="981"/>
        <end position="996"/>
    </location>
</feature>
<dbReference type="Pfam" id="PF00412">
    <property type="entry name" value="LIM"/>
    <property type="match status" value="1"/>
</dbReference>
<feature type="compositionally biased region" description="Basic and acidic residues" evidence="10">
    <location>
        <begin position="2389"/>
        <end position="2405"/>
    </location>
</feature>
<dbReference type="PROSITE" id="PS00478">
    <property type="entry name" value="LIM_DOMAIN_1"/>
    <property type="match status" value="1"/>
</dbReference>
<dbReference type="GO" id="GO:0005925">
    <property type="term" value="C:focal adhesion"/>
    <property type="evidence" value="ECO:0007669"/>
    <property type="project" value="TreeGrafter"/>
</dbReference>
<feature type="repeat" description="Xin" evidence="9">
    <location>
        <begin position="1353"/>
        <end position="1368"/>
    </location>
</feature>
<feature type="compositionally biased region" description="Pro residues" evidence="10">
    <location>
        <begin position="2267"/>
        <end position="2293"/>
    </location>
</feature>
<feature type="compositionally biased region" description="Polar residues" evidence="10">
    <location>
        <begin position="2053"/>
        <end position="2073"/>
    </location>
</feature>
<feature type="compositionally biased region" description="Polar residues" evidence="10">
    <location>
        <begin position="3029"/>
        <end position="3039"/>
    </location>
</feature>
<dbReference type="SMART" id="SM00132">
    <property type="entry name" value="LIM"/>
    <property type="match status" value="1"/>
</dbReference>
<dbReference type="PROSITE" id="PS51389">
    <property type="entry name" value="XIN"/>
    <property type="match status" value="24"/>
</dbReference>
<dbReference type="InterPro" id="IPR030072">
    <property type="entry name" value="XIRP1/XIRP2"/>
</dbReference>
<feature type="compositionally biased region" description="Basic and acidic residues" evidence="10">
    <location>
        <begin position="2982"/>
        <end position="3001"/>
    </location>
</feature>
<feature type="region of interest" description="Disordered" evidence="10">
    <location>
        <begin position="1973"/>
        <end position="1993"/>
    </location>
</feature>
<evidence type="ECO:0000256" key="4">
    <source>
        <dbReference type="ARBA" id="ARBA00022833"/>
    </source>
</evidence>
<feature type="region of interest" description="Disordered" evidence="10">
    <location>
        <begin position="2755"/>
        <end position="2780"/>
    </location>
</feature>
<feature type="repeat" description="Xin" evidence="9">
    <location>
        <begin position="694"/>
        <end position="709"/>
    </location>
</feature>
<comment type="similarity">
    <text evidence="9">Belongs to the Xin family.</text>
</comment>